<feature type="non-terminal residue" evidence="2">
    <location>
        <position position="289"/>
    </location>
</feature>
<gene>
    <name evidence="2" type="ORF">RMSM_03604</name>
</gene>
<accession>M5RJI3</accession>
<keyword evidence="3" id="KW-1185">Reference proteome</keyword>
<name>M5RJI3_9BACT</name>
<dbReference type="Proteomes" id="UP000011991">
    <property type="component" value="Unassembled WGS sequence"/>
</dbReference>
<reference evidence="2 3" key="1">
    <citation type="journal article" date="2013" name="Mar. Genomics">
        <title>Expression of sulfatases in Rhodopirellula baltica and the diversity of sulfatases in the genus Rhodopirellula.</title>
        <authorList>
            <person name="Wegner C.E."/>
            <person name="Richter-Heitmann T."/>
            <person name="Klindworth A."/>
            <person name="Klockow C."/>
            <person name="Richter M."/>
            <person name="Achstetter T."/>
            <person name="Glockner F.O."/>
            <person name="Harder J."/>
        </authorList>
    </citation>
    <scope>NUCLEOTIDE SEQUENCE [LARGE SCALE GENOMIC DNA]</scope>
    <source>
        <strain evidence="2 3">SM1</strain>
    </source>
</reference>
<dbReference type="EMBL" id="ANOG01000518">
    <property type="protein sequence ID" value="EMI19460.1"/>
    <property type="molecule type" value="Genomic_DNA"/>
</dbReference>
<proteinExistence type="predicted"/>
<feature type="region of interest" description="Disordered" evidence="1">
    <location>
        <begin position="158"/>
        <end position="185"/>
    </location>
</feature>
<organism evidence="2 3">
    <name type="scientific">Rhodopirellula maiorica SM1</name>
    <dbReference type="NCBI Taxonomy" id="1265738"/>
    <lineage>
        <taxon>Bacteria</taxon>
        <taxon>Pseudomonadati</taxon>
        <taxon>Planctomycetota</taxon>
        <taxon>Planctomycetia</taxon>
        <taxon>Pirellulales</taxon>
        <taxon>Pirellulaceae</taxon>
        <taxon>Novipirellula</taxon>
    </lineage>
</organism>
<feature type="region of interest" description="Disordered" evidence="1">
    <location>
        <begin position="226"/>
        <end position="267"/>
    </location>
</feature>
<feature type="compositionally biased region" description="Low complexity" evidence="1">
    <location>
        <begin position="229"/>
        <end position="254"/>
    </location>
</feature>
<evidence type="ECO:0000313" key="3">
    <source>
        <dbReference type="Proteomes" id="UP000011991"/>
    </source>
</evidence>
<evidence type="ECO:0000256" key="1">
    <source>
        <dbReference type="SAM" id="MobiDB-lite"/>
    </source>
</evidence>
<dbReference type="AlphaFoldDB" id="M5RJI3"/>
<comment type="caution">
    <text evidence="2">The sequence shown here is derived from an EMBL/GenBank/DDBJ whole genome shotgun (WGS) entry which is preliminary data.</text>
</comment>
<protein>
    <submittedName>
        <fullName evidence="2">Uncharacterized protein</fullName>
    </submittedName>
</protein>
<sequence>MQLESDHGIELFALPTIPESQTQELESWPIAATGFYDGTIAPLSELFLRHDYVVAAALRRIESRDFSRIIAESRDQPSAAVTIAAAHRRLLADVARQGQAAMIERAEASAVASAALTNVIRSIPPQMLSDTYRMWFLNHANPVADSKSRDRVTPMFRTVAAPQNYRAHDDRSAANQTTSSDDDLLLGNAGGDDLLANEDLLAGGDDLLVGGDELLSDGLLTGGEEDLLGSDPLADDPLASDPLAEDPLGSAPDALGGGSDGDSDRFDPDRMLIAGGWYRDELKMAIVYR</sequence>
<evidence type="ECO:0000313" key="2">
    <source>
        <dbReference type="EMBL" id="EMI19460.1"/>
    </source>
</evidence>